<evidence type="ECO:0000313" key="2">
    <source>
        <dbReference type="Proteomes" id="UP000509579"/>
    </source>
</evidence>
<accession>A0A6N1XAC5</accession>
<dbReference type="RefSeq" id="WP_175506152.1">
    <property type="nucleotide sequence ID" value="NZ_CAURQT010000012.1"/>
</dbReference>
<evidence type="ECO:0000313" key="1">
    <source>
        <dbReference type="EMBL" id="QKV55363.1"/>
    </source>
</evidence>
<keyword evidence="2" id="KW-1185">Reference proteome</keyword>
<reference evidence="1 2" key="1">
    <citation type="submission" date="2020-06" db="EMBL/GenBank/DDBJ databases">
        <title>Acidovorax antarctica sp. nov., isolated from Corinth ice sheet soil, Antarctic Fields Peninsula.</title>
        <authorList>
            <person name="Xu Q."/>
            <person name="Peng F."/>
        </authorList>
    </citation>
    <scope>NUCLEOTIDE SEQUENCE [LARGE SCALE GENOMIC DNA]</scope>
    <source>
        <strain evidence="1 2">16-35-5</strain>
        <plasmid evidence="1 2">unnamed1</plasmid>
    </source>
</reference>
<gene>
    <name evidence="1" type="ORF">HUK68_20785</name>
</gene>
<protein>
    <submittedName>
        <fullName evidence="1">Uncharacterized protein</fullName>
    </submittedName>
</protein>
<proteinExistence type="predicted"/>
<sequence>MAQDERLVGRCVLKIPFVVSWAQGIHVEPWTASCLNMRVGPSSFDVAQDERLMMRRALNNPVMVSLAQGILSNHGRPVV</sequence>
<dbReference type="KEGG" id="aant:HUK68_20785"/>
<organism evidence="1 2">
    <name type="scientific">Comamonas antarctica</name>
    <dbReference type="NCBI Taxonomy" id="2743470"/>
    <lineage>
        <taxon>Bacteria</taxon>
        <taxon>Pseudomonadati</taxon>
        <taxon>Pseudomonadota</taxon>
        <taxon>Betaproteobacteria</taxon>
        <taxon>Burkholderiales</taxon>
        <taxon>Comamonadaceae</taxon>
        <taxon>Comamonas</taxon>
    </lineage>
</organism>
<dbReference type="AlphaFoldDB" id="A0A6N1XAC5"/>
<dbReference type="EMBL" id="CP054841">
    <property type="protein sequence ID" value="QKV55363.1"/>
    <property type="molecule type" value="Genomic_DNA"/>
</dbReference>
<dbReference type="Proteomes" id="UP000509579">
    <property type="component" value="Plasmid unnamed1"/>
</dbReference>
<geneLocation type="plasmid" evidence="1 2">
    <name>unnamed1</name>
</geneLocation>
<name>A0A6N1XAC5_9BURK</name>
<keyword evidence="1" id="KW-0614">Plasmid</keyword>